<dbReference type="InterPro" id="IPR011991">
    <property type="entry name" value="ArsR-like_HTH"/>
</dbReference>
<organism evidence="2 3">
    <name type="scientific">Sphaerisporangium aureirubrum</name>
    <dbReference type="NCBI Taxonomy" id="1544736"/>
    <lineage>
        <taxon>Bacteria</taxon>
        <taxon>Bacillati</taxon>
        <taxon>Actinomycetota</taxon>
        <taxon>Actinomycetes</taxon>
        <taxon>Streptosporangiales</taxon>
        <taxon>Streptosporangiaceae</taxon>
        <taxon>Sphaerisporangium</taxon>
    </lineage>
</organism>
<dbReference type="InterPro" id="IPR036388">
    <property type="entry name" value="WH-like_DNA-bd_sf"/>
</dbReference>
<evidence type="ECO:0000259" key="1">
    <source>
        <dbReference type="PROSITE" id="PS50995"/>
    </source>
</evidence>
<protein>
    <submittedName>
        <fullName evidence="2">MarR family transcriptional regulator</fullName>
    </submittedName>
</protein>
<dbReference type="EMBL" id="JBHSRF010000023">
    <property type="protein sequence ID" value="MFC6082951.1"/>
    <property type="molecule type" value="Genomic_DNA"/>
</dbReference>
<accession>A0ABW1NI96</accession>
<dbReference type="Pfam" id="PF01047">
    <property type="entry name" value="MarR"/>
    <property type="match status" value="1"/>
</dbReference>
<dbReference type="PROSITE" id="PS50995">
    <property type="entry name" value="HTH_MARR_2"/>
    <property type="match status" value="1"/>
</dbReference>
<dbReference type="CDD" id="cd00090">
    <property type="entry name" value="HTH_ARSR"/>
    <property type="match status" value="1"/>
</dbReference>
<evidence type="ECO:0000313" key="2">
    <source>
        <dbReference type="EMBL" id="MFC6082951.1"/>
    </source>
</evidence>
<dbReference type="SMART" id="SM00347">
    <property type="entry name" value="HTH_MARR"/>
    <property type="match status" value="1"/>
</dbReference>
<dbReference type="SUPFAM" id="SSF46785">
    <property type="entry name" value="Winged helix' DNA-binding domain"/>
    <property type="match status" value="1"/>
</dbReference>
<name>A0ABW1NI96_9ACTN</name>
<dbReference type="PANTHER" id="PTHR33164">
    <property type="entry name" value="TRANSCRIPTIONAL REGULATOR, MARR FAMILY"/>
    <property type="match status" value="1"/>
</dbReference>
<gene>
    <name evidence="2" type="ORF">ACFP1K_17400</name>
</gene>
<dbReference type="InterPro" id="IPR000835">
    <property type="entry name" value="HTH_MarR-typ"/>
</dbReference>
<dbReference type="PANTHER" id="PTHR33164:SF106">
    <property type="entry name" value="TRANSCRIPTIONAL REGULATORY PROTEIN"/>
    <property type="match status" value="1"/>
</dbReference>
<dbReference type="InterPro" id="IPR036390">
    <property type="entry name" value="WH_DNA-bd_sf"/>
</dbReference>
<proteinExistence type="predicted"/>
<keyword evidence="3" id="KW-1185">Reference proteome</keyword>
<dbReference type="RefSeq" id="WP_380754058.1">
    <property type="nucleotide sequence ID" value="NZ_JBHSRF010000023.1"/>
</dbReference>
<dbReference type="InterPro" id="IPR039422">
    <property type="entry name" value="MarR/SlyA-like"/>
</dbReference>
<comment type="caution">
    <text evidence="2">The sequence shown here is derived from an EMBL/GenBank/DDBJ whole genome shotgun (WGS) entry which is preliminary data.</text>
</comment>
<feature type="domain" description="HTH marR-type" evidence="1">
    <location>
        <begin position="1"/>
        <end position="134"/>
    </location>
</feature>
<evidence type="ECO:0000313" key="3">
    <source>
        <dbReference type="Proteomes" id="UP001596137"/>
    </source>
</evidence>
<sequence>MVDRLMLALTDLQSVSDQVDQAVSSVLGLNRTDARCLSCLITRGPMAAGDLAEAAGVAPTALTYALDRLAQAGHVERARDPADRRRVLITATAKTRQFAERMWSQTVTETEQQMAKYTTQQLRLLTGFVDEQIEVQRRQVLRIRDDPSPG</sequence>
<dbReference type="Proteomes" id="UP001596137">
    <property type="component" value="Unassembled WGS sequence"/>
</dbReference>
<dbReference type="Gene3D" id="1.10.10.10">
    <property type="entry name" value="Winged helix-like DNA-binding domain superfamily/Winged helix DNA-binding domain"/>
    <property type="match status" value="1"/>
</dbReference>
<reference evidence="3" key="1">
    <citation type="journal article" date="2019" name="Int. J. Syst. Evol. Microbiol.">
        <title>The Global Catalogue of Microorganisms (GCM) 10K type strain sequencing project: providing services to taxonomists for standard genome sequencing and annotation.</title>
        <authorList>
            <consortium name="The Broad Institute Genomics Platform"/>
            <consortium name="The Broad Institute Genome Sequencing Center for Infectious Disease"/>
            <person name="Wu L."/>
            <person name="Ma J."/>
        </authorList>
    </citation>
    <scope>NUCLEOTIDE SEQUENCE [LARGE SCALE GENOMIC DNA]</scope>
    <source>
        <strain evidence="3">JCM 30346</strain>
    </source>
</reference>